<dbReference type="RefSeq" id="XP_046043186.1">
    <property type="nucleotide sequence ID" value="XM_046188769.1"/>
</dbReference>
<dbReference type="EMBL" id="JAGMUX010000022">
    <property type="protein sequence ID" value="KAH7230548.1"/>
    <property type="molecule type" value="Genomic_DNA"/>
</dbReference>
<dbReference type="AlphaFoldDB" id="A0A9P9JMT5"/>
<gene>
    <name evidence="2" type="ORF">BKA55DRAFT_525627</name>
</gene>
<comment type="caution">
    <text evidence="2">The sequence shown here is derived from an EMBL/GenBank/DDBJ whole genome shotgun (WGS) entry which is preliminary data.</text>
</comment>
<evidence type="ECO:0000256" key="1">
    <source>
        <dbReference type="SAM" id="MobiDB-lite"/>
    </source>
</evidence>
<organism evidence="2 3">
    <name type="scientific">Fusarium redolens</name>
    <dbReference type="NCBI Taxonomy" id="48865"/>
    <lineage>
        <taxon>Eukaryota</taxon>
        <taxon>Fungi</taxon>
        <taxon>Dikarya</taxon>
        <taxon>Ascomycota</taxon>
        <taxon>Pezizomycotina</taxon>
        <taxon>Sordariomycetes</taxon>
        <taxon>Hypocreomycetidae</taxon>
        <taxon>Hypocreales</taxon>
        <taxon>Nectriaceae</taxon>
        <taxon>Fusarium</taxon>
        <taxon>Fusarium redolens species complex</taxon>
    </lineage>
</organism>
<accession>A0A9P9JMT5</accession>
<keyword evidence="3" id="KW-1185">Reference proteome</keyword>
<dbReference type="GeneID" id="70218723"/>
<dbReference type="Proteomes" id="UP000720189">
    <property type="component" value="Unassembled WGS sequence"/>
</dbReference>
<evidence type="ECO:0000313" key="3">
    <source>
        <dbReference type="Proteomes" id="UP000720189"/>
    </source>
</evidence>
<reference evidence="2" key="1">
    <citation type="journal article" date="2021" name="Nat. Commun.">
        <title>Genetic determinants of endophytism in the Arabidopsis root mycobiome.</title>
        <authorList>
            <person name="Mesny F."/>
            <person name="Miyauchi S."/>
            <person name="Thiergart T."/>
            <person name="Pickel B."/>
            <person name="Atanasova L."/>
            <person name="Karlsson M."/>
            <person name="Huettel B."/>
            <person name="Barry K.W."/>
            <person name="Haridas S."/>
            <person name="Chen C."/>
            <person name="Bauer D."/>
            <person name="Andreopoulos W."/>
            <person name="Pangilinan J."/>
            <person name="LaButti K."/>
            <person name="Riley R."/>
            <person name="Lipzen A."/>
            <person name="Clum A."/>
            <person name="Drula E."/>
            <person name="Henrissat B."/>
            <person name="Kohler A."/>
            <person name="Grigoriev I.V."/>
            <person name="Martin F.M."/>
            <person name="Hacquard S."/>
        </authorList>
    </citation>
    <scope>NUCLEOTIDE SEQUENCE</scope>
    <source>
        <strain evidence="2">MPI-CAGE-AT-0023</strain>
    </source>
</reference>
<dbReference type="OrthoDB" id="5089671at2759"/>
<sequence length="201" mass="22631">MSDLTFPTSDSSAGRISPAPSLTESNCKCNLDIPQSAKLALIIHEEQDDVLSDSAEYTFEPGKGPPIKVKALRARQFIKKIVSFDQDSDYAKAFRSNWESVKLSCSLLYIVATLYGEQEGEKEWPIEWEDGTALTFFLEETVAAWIEDLSDEETTKVEELAEIMGTSFAVDLDDDAAVRRYQSQVWEHKYRGWVAQARTST</sequence>
<proteinExistence type="predicted"/>
<feature type="region of interest" description="Disordered" evidence="1">
    <location>
        <begin position="1"/>
        <end position="21"/>
    </location>
</feature>
<protein>
    <submittedName>
        <fullName evidence="2">Uncharacterized protein</fullName>
    </submittedName>
</protein>
<evidence type="ECO:0000313" key="2">
    <source>
        <dbReference type="EMBL" id="KAH7230548.1"/>
    </source>
</evidence>
<name>A0A9P9JMT5_FUSRE</name>